<dbReference type="EMBL" id="CM051407">
    <property type="protein sequence ID" value="KAJ4700982.1"/>
    <property type="molecule type" value="Genomic_DNA"/>
</dbReference>
<organism evidence="1 2">
    <name type="scientific">Melia azedarach</name>
    <name type="common">Chinaberry tree</name>
    <dbReference type="NCBI Taxonomy" id="155640"/>
    <lineage>
        <taxon>Eukaryota</taxon>
        <taxon>Viridiplantae</taxon>
        <taxon>Streptophyta</taxon>
        <taxon>Embryophyta</taxon>
        <taxon>Tracheophyta</taxon>
        <taxon>Spermatophyta</taxon>
        <taxon>Magnoliopsida</taxon>
        <taxon>eudicotyledons</taxon>
        <taxon>Gunneridae</taxon>
        <taxon>Pentapetalae</taxon>
        <taxon>rosids</taxon>
        <taxon>malvids</taxon>
        <taxon>Sapindales</taxon>
        <taxon>Meliaceae</taxon>
        <taxon>Melia</taxon>
    </lineage>
</organism>
<reference evidence="1 2" key="1">
    <citation type="journal article" date="2023" name="Science">
        <title>Complex scaffold remodeling in plant triterpene biosynthesis.</title>
        <authorList>
            <person name="De La Pena R."/>
            <person name="Hodgson H."/>
            <person name="Liu J.C."/>
            <person name="Stephenson M.J."/>
            <person name="Martin A.C."/>
            <person name="Owen C."/>
            <person name="Harkess A."/>
            <person name="Leebens-Mack J."/>
            <person name="Jimenez L.E."/>
            <person name="Osbourn A."/>
            <person name="Sattely E.S."/>
        </authorList>
    </citation>
    <scope>NUCLEOTIDE SEQUENCE [LARGE SCALE GENOMIC DNA]</scope>
    <source>
        <strain evidence="2">cv. JPN11</strain>
        <tissue evidence="1">Leaf</tissue>
    </source>
</reference>
<accession>A0ACC1WPU1</accession>
<evidence type="ECO:0000313" key="1">
    <source>
        <dbReference type="EMBL" id="KAJ4700982.1"/>
    </source>
</evidence>
<sequence>MDRDHETRIHDLEQSIKSIHENYVSLHYQVYGMQGHVLNEFTLMKNTINNLIGTLNESRGPVKREVCDQSTQCNLNASGNLKVESEKIPLKGDFSHLKEAVPASKESSTQTESSTQNIPTYSKVTQTPKPITSPKEKPTVNKRIHAYLSYVKYLMTKKTTETWMDINSQKRLNKAIIHKGADPRFVRGLFDNGLINCIYPDKHCEVIKLLPRSVLEAAKTYFGITKSEQIYIRMYAAGPEPVNQLELFDTVQIIKMGVTKGPITGKHIIQDFNEEEQVDLMSYHRAMGFKAMYSELKEMIDKKQVLWIYDSGDPDLLIYSQSKVVQSPSRQKVLASWYDNLLNCELKITSQAAQHFCQLMRMEIAHECEYCADDASTDSYSGETAFIPT</sequence>
<keyword evidence="2" id="KW-1185">Reference proteome</keyword>
<dbReference type="Proteomes" id="UP001164539">
    <property type="component" value="Chromosome 14"/>
</dbReference>
<gene>
    <name evidence="1" type="ORF">OWV82_024288</name>
</gene>
<evidence type="ECO:0000313" key="2">
    <source>
        <dbReference type="Proteomes" id="UP001164539"/>
    </source>
</evidence>
<protein>
    <submittedName>
        <fullName evidence="1">Uncharacterized protein</fullName>
    </submittedName>
</protein>
<proteinExistence type="predicted"/>
<name>A0ACC1WPU1_MELAZ</name>
<comment type="caution">
    <text evidence="1">The sequence shown here is derived from an EMBL/GenBank/DDBJ whole genome shotgun (WGS) entry which is preliminary data.</text>
</comment>